<name>A0AB34PQA0_CANAX</name>
<reference evidence="2 3" key="1">
    <citation type="submission" date="2013-12" db="EMBL/GenBank/DDBJ databases">
        <title>The Genome Sequence of Candida albicans P78048.</title>
        <authorList>
            <consortium name="The Broad Institute Genome Sequencing Platform"/>
            <consortium name="The Broad Institute Genome Sequencing Center for Infectious Disease"/>
            <person name="Cuomo C."/>
            <person name="Bennett R."/>
            <person name="Hirakawa M."/>
            <person name="Noverr M."/>
            <person name="Mitchell A."/>
            <person name="Young S.K."/>
            <person name="Zeng Q."/>
            <person name="Gargeya S."/>
            <person name="Fitzgerald M."/>
            <person name="Abouelleil A."/>
            <person name="Alvarado L."/>
            <person name="Berlin A.M."/>
            <person name="Chapman S.B."/>
            <person name="Dewar J."/>
            <person name="Goldberg J."/>
            <person name="Griggs A."/>
            <person name="Gujja S."/>
            <person name="Hansen M."/>
            <person name="Howarth C."/>
            <person name="Imamovic A."/>
            <person name="Larimer J."/>
            <person name="McCowan C."/>
            <person name="Murphy C."/>
            <person name="Pearson M."/>
            <person name="Priest M."/>
            <person name="Roberts A."/>
            <person name="Saif S."/>
            <person name="Shea T."/>
            <person name="Sykes S."/>
            <person name="Wortman J."/>
            <person name="Nusbaum C."/>
            <person name="Birren B."/>
        </authorList>
    </citation>
    <scope>NUCLEOTIDE SEQUENCE [LARGE SCALE GENOMIC DNA]</scope>
    <source>
        <strain evidence="2 3">P78048</strain>
    </source>
</reference>
<evidence type="ECO:0000313" key="3">
    <source>
        <dbReference type="Proteomes" id="UP000030161"/>
    </source>
</evidence>
<sequence length="107" mass="11946">MPPKLSPSAAASSAQGAPMSHKIIVGTIAILLGGYVTYKTGSDFQFVKYTPHSPEEIERRKRENQTGISMKMSEELTLDLKPEAKQRIQKLLDEKNKSLDENQNNKD</sequence>
<proteinExistence type="predicted"/>
<feature type="compositionally biased region" description="Basic and acidic residues" evidence="1">
    <location>
        <begin position="55"/>
        <end position="64"/>
    </location>
</feature>
<dbReference type="AlphaFoldDB" id="A0AB34PQA0"/>
<gene>
    <name evidence="2" type="ORF">MG3_04034</name>
</gene>
<organism evidence="2 3">
    <name type="scientific">Candida albicans P78048</name>
    <dbReference type="NCBI Taxonomy" id="1094989"/>
    <lineage>
        <taxon>Eukaryota</taxon>
        <taxon>Fungi</taxon>
        <taxon>Dikarya</taxon>
        <taxon>Ascomycota</taxon>
        <taxon>Saccharomycotina</taxon>
        <taxon>Pichiomycetes</taxon>
        <taxon>Debaryomycetaceae</taxon>
        <taxon>Candida/Lodderomyces clade</taxon>
        <taxon>Candida</taxon>
    </lineage>
</organism>
<dbReference type="EMBL" id="AJIX01000028">
    <property type="protein sequence ID" value="KGR08478.1"/>
    <property type="molecule type" value="Genomic_DNA"/>
</dbReference>
<accession>A0AB34PQA0</accession>
<dbReference type="Proteomes" id="UP000030161">
    <property type="component" value="Unassembled WGS sequence"/>
</dbReference>
<feature type="region of interest" description="Disordered" evidence="1">
    <location>
        <begin position="55"/>
        <end position="80"/>
    </location>
</feature>
<protein>
    <submittedName>
        <fullName evidence="2">Uncharacterized protein</fullName>
    </submittedName>
</protein>
<evidence type="ECO:0000313" key="2">
    <source>
        <dbReference type="EMBL" id="KGR08478.1"/>
    </source>
</evidence>
<dbReference type="SMR" id="A0AB34PQA0"/>
<evidence type="ECO:0000256" key="1">
    <source>
        <dbReference type="SAM" id="MobiDB-lite"/>
    </source>
</evidence>
<comment type="caution">
    <text evidence="2">The sequence shown here is derived from an EMBL/GenBank/DDBJ whole genome shotgun (WGS) entry which is preliminary data.</text>
</comment>